<keyword evidence="4 9" id="KW-0812">Transmembrane</keyword>
<reference evidence="11 12" key="1">
    <citation type="submission" date="2024-02" db="EMBL/GenBank/DDBJ databases">
        <title>Expansion and revision of Xanthobacter and proposal of Roseixanthobacter gen. nov.</title>
        <authorList>
            <person name="Soltysiak M.P.M."/>
            <person name="Jalihal A."/>
            <person name="Ory A."/>
            <person name="Chrisophersen C."/>
            <person name="Lee A.D."/>
            <person name="Boulton J."/>
            <person name="Springer M."/>
        </authorList>
    </citation>
    <scope>NUCLEOTIDE SEQUENCE [LARGE SCALE GENOMIC DNA]</scope>
    <source>
        <strain evidence="11 12">CB5</strain>
    </source>
</reference>
<evidence type="ECO:0000313" key="12">
    <source>
        <dbReference type="Proteomes" id="UP001604043"/>
    </source>
</evidence>
<dbReference type="Pfam" id="PF12399">
    <property type="entry name" value="BCA_ABC_TP_C"/>
    <property type="match status" value="1"/>
</dbReference>
<organism evidence="11 12">
    <name type="scientific">Xanthobacter aminoxidans</name>
    <dbReference type="NCBI Taxonomy" id="186280"/>
    <lineage>
        <taxon>Bacteria</taxon>
        <taxon>Pseudomonadati</taxon>
        <taxon>Pseudomonadota</taxon>
        <taxon>Alphaproteobacteria</taxon>
        <taxon>Hyphomicrobiales</taxon>
        <taxon>Xanthobacteraceae</taxon>
        <taxon>Xanthobacter</taxon>
    </lineage>
</organism>
<dbReference type="Gene3D" id="3.40.50.300">
    <property type="entry name" value="P-loop containing nucleotide triphosphate hydrolases"/>
    <property type="match status" value="1"/>
</dbReference>
<evidence type="ECO:0000256" key="9">
    <source>
        <dbReference type="SAM" id="Phobius"/>
    </source>
</evidence>
<evidence type="ECO:0000256" key="7">
    <source>
        <dbReference type="ARBA" id="ARBA00022989"/>
    </source>
</evidence>
<dbReference type="Pfam" id="PF00005">
    <property type="entry name" value="ABC_tran"/>
    <property type="match status" value="1"/>
</dbReference>
<dbReference type="PROSITE" id="PS50893">
    <property type="entry name" value="ABC_TRANSPORTER_2"/>
    <property type="match status" value="1"/>
</dbReference>
<dbReference type="Pfam" id="PF02653">
    <property type="entry name" value="BPD_transp_2"/>
    <property type="match status" value="1"/>
</dbReference>
<feature type="transmembrane region" description="Helical" evidence="9">
    <location>
        <begin position="12"/>
        <end position="33"/>
    </location>
</feature>
<evidence type="ECO:0000256" key="6">
    <source>
        <dbReference type="ARBA" id="ARBA00022840"/>
    </source>
</evidence>
<dbReference type="CDD" id="cd06581">
    <property type="entry name" value="TM_PBP1_LivM_like"/>
    <property type="match status" value="1"/>
</dbReference>
<evidence type="ECO:0000256" key="3">
    <source>
        <dbReference type="ARBA" id="ARBA00022475"/>
    </source>
</evidence>
<dbReference type="RefSeq" id="WP_394010204.1">
    <property type="nucleotide sequence ID" value="NZ_JBAFUR010000010.1"/>
</dbReference>
<feature type="transmembrane region" description="Helical" evidence="9">
    <location>
        <begin position="287"/>
        <end position="307"/>
    </location>
</feature>
<keyword evidence="12" id="KW-1185">Reference proteome</keyword>
<feature type="transmembrane region" description="Helical" evidence="9">
    <location>
        <begin position="161"/>
        <end position="181"/>
    </location>
</feature>
<evidence type="ECO:0000256" key="5">
    <source>
        <dbReference type="ARBA" id="ARBA00022741"/>
    </source>
</evidence>
<evidence type="ECO:0000313" key="11">
    <source>
        <dbReference type="EMBL" id="MFG1255274.1"/>
    </source>
</evidence>
<dbReference type="CDD" id="cd03219">
    <property type="entry name" value="ABC_Mj1267_LivG_branched"/>
    <property type="match status" value="1"/>
</dbReference>
<keyword evidence="8 9" id="KW-0472">Membrane</keyword>
<feature type="transmembrane region" description="Helical" evidence="9">
    <location>
        <begin position="39"/>
        <end position="58"/>
    </location>
</feature>
<keyword evidence="2" id="KW-0813">Transport</keyword>
<sequence length="588" mass="61304">MPSLMPRIPRLAVYGLAAAAIAIFPLVAPNPFFVHVGQTFAYTAIAVIGLNILLGLSGQMSLGHGGFYAVGAYVSAILATTYGWPLTVSMAMALAACLVVGLLVGAVALRTRGLYLAMATLAFGFIVEIVAQRWVSVTGGTMGLMGVPQVDFGNFRMGPTYFFWLAAGLLLLVQIASDYVFGSSIGRRLNAVKESESFAATVGLNVPLWRIGVFAASAALAGLAGVLFAHQSGFVSSDAFNIRLTISLLIATVIGGLGRSAGPLLGTAILIGIAEAIAAVHDIGLMLYGGILLVVLLLFPEGAIGLFGRRRAKSGVAADAVSAFLPALAARGRAAGRLDVEGVTKSYAGVVALRDATLSVEPGTVHALIGPNGAGKSTFINVVAGLYAPTAGRILIGGSDVTQLPAHRRARLGLVRTFQNLQLIQGVSVLENVMLGMERRRGLLADVLDFLGGKGHEARERAEAASILAFLGIGTLADMKPKDLSYGHRKLVELARAIAQKPAILLLDEPVAGVNPQEAREVARIVGKLRDAGISVLLVEHNMEFVMGLADRVTVLDFGNRIACGTPAEVQKDPNVIRAYLGAVEDAA</sequence>
<dbReference type="GO" id="GO:0005524">
    <property type="term" value="F:ATP binding"/>
    <property type="evidence" value="ECO:0007669"/>
    <property type="project" value="UniProtKB-KW"/>
</dbReference>
<comment type="subcellular location">
    <subcellularLocation>
        <location evidence="1">Cell membrane</location>
        <topology evidence="1">Multi-pass membrane protein</topology>
    </subcellularLocation>
</comment>
<feature type="transmembrane region" description="Helical" evidence="9">
    <location>
        <begin position="114"/>
        <end position="135"/>
    </location>
</feature>
<dbReference type="PANTHER" id="PTHR45772:SF1">
    <property type="entry name" value="ABC TRANSPORTER ATP-BINDING PROTEIN"/>
    <property type="match status" value="1"/>
</dbReference>
<keyword evidence="5" id="KW-0547">Nucleotide-binding</keyword>
<gene>
    <name evidence="11" type="ORF">V5F30_23895</name>
</gene>
<evidence type="ECO:0000256" key="2">
    <source>
        <dbReference type="ARBA" id="ARBA00022448"/>
    </source>
</evidence>
<evidence type="ECO:0000256" key="1">
    <source>
        <dbReference type="ARBA" id="ARBA00004651"/>
    </source>
</evidence>
<dbReference type="PANTHER" id="PTHR45772">
    <property type="entry name" value="CONSERVED COMPONENT OF ABC TRANSPORTER FOR NATURAL AMINO ACIDS-RELATED"/>
    <property type="match status" value="1"/>
</dbReference>
<evidence type="ECO:0000256" key="8">
    <source>
        <dbReference type="ARBA" id="ARBA00023136"/>
    </source>
</evidence>
<dbReference type="InterPro" id="IPR032823">
    <property type="entry name" value="BCA_ABC_TP_C"/>
</dbReference>
<comment type="caution">
    <text evidence="11">The sequence shown here is derived from an EMBL/GenBank/DDBJ whole genome shotgun (WGS) entry which is preliminary data.</text>
</comment>
<dbReference type="InterPro" id="IPR003439">
    <property type="entry name" value="ABC_transporter-like_ATP-bd"/>
</dbReference>
<evidence type="ECO:0000256" key="4">
    <source>
        <dbReference type="ARBA" id="ARBA00022692"/>
    </source>
</evidence>
<keyword evidence="6 11" id="KW-0067">ATP-binding</keyword>
<feature type="domain" description="ABC transporter" evidence="10">
    <location>
        <begin position="338"/>
        <end position="583"/>
    </location>
</feature>
<protein>
    <submittedName>
        <fullName evidence="11">Branched-chain amino acid ABC transporter ATP-binding protein/permease</fullName>
    </submittedName>
</protein>
<dbReference type="Proteomes" id="UP001604043">
    <property type="component" value="Unassembled WGS sequence"/>
</dbReference>
<feature type="transmembrane region" description="Helical" evidence="9">
    <location>
        <begin position="202"/>
        <end position="228"/>
    </location>
</feature>
<name>A0ABW6ZNX2_9HYPH</name>
<keyword evidence="7 9" id="KW-1133">Transmembrane helix</keyword>
<dbReference type="SUPFAM" id="SSF52540">
    <property type="entry name" value="P-loop containing nucleoside triphosphate hydrolases"/>
    <property type="match status" value="1"/>
</dbReference>
<feature type="transmembrane region" description="Helical" evidence="9">
    <location>
        <begin position="90"/>
        <end position="109"/>
    </location>
</feature>
<keyword evidence="3" id="KW-1003">Cell membrane</keyword>
<dbReference type="InterPro" id="IPR001851">
    <property type="entry name" value="ABC_transp_permease"/>
</dbReference>
<proteinExistence type="predicted"/>
<feature type="transmembrane region" description="Helical" evidence="9">
    <location>
        <begin position="65"/>
        <end position="84"/>
    </location>
</feature>
<dbReference type="EMBL" id="JBAFUR010000010">
    <property type="protein sequence ID" value="MFG1255274.1"/>
    <property type="molecule type" value="Genomic_DNA"/>
</dbReference>
<dbReference type="InterPro" id="IPR051120">
    <property type="entry name" value="ABC_AA/LPS_Transport"/>
</dbReference>
<dbReference type="InterPro" id="IPR027417">
    <property type="entry name" value="P-loop_NTPase"/>
</dbReference>
<dbReference type="InterPro" id="IPR043428">
    <property type="entry name" value="LivM-like"/>
</dbReference>
<evidence type="ECO:0000259" key="10">
    <source>
        <dbReference type="PROSITE" id="PS50893"/>
    </source>
</evidence>
<accession>A0ABW6ZNX2</accession>
<dbReference type="InterPro" id="IPR003593">
    <property type="entry name" value="AAA+_ATPase"/>
</dbReference>
<dbReference type="SMART" id="SM00382">
    <property type="entry name" value="AAA"/>
    <property type="match status" value="1"/>
</dbReference>